<evidence type="ECO:0000313" key="2">
    <source>
        <dbReference type="EMBL" id="KAJ8874734.1"/>
    </source>
</evidence>
<organism evidence="2 3">
    <name type="scientific">Dryococelus australis</name>
    <dbReference type="NCBI Taxonomy" id="614101"/>
    <lineage>
        <taxon>Eukaryota</taxon>
        <taxon>Metazoa</taxon>
        <taxon>Ecdysozoa</taxon>
        <taxon>Arthropoda</taxon>
        <taxon>Hexapoda</taxon>
        <taxon>Insecta</taxon>
        <taxon>Pterygota</taxon>
        <taxon>Neoptera</taxon>
        <taxon>Polyneoptera</taxon>
        <taxon>Phasmatodea</taxon>
        <taxon>Verophasmatodea</taxon>
        <taxon>Anareolatae</taxon>
        <taxon>Phasmatidae</taxon>
        <taxon>Eurycanthinae</taxon>
        <taxon>Dryococelus</taxon>
    </lineage>
</organism>
<feature type="transmembrane region" description="Helical" evidence="1">
    <location>
        <begin position="158"/>
        <end position="179"/>
    </location>
</feature>
<feature type="transmembrane region" description="Helical" evidence="1">
    <location>
        <begin position="104"/>
        <end position="121"/>
    </location>
</feature>
<gene>
    <name evidence="2" type="ORF">PR048_025600</name>
</gene>
<comment type="caution">
    <text evidence="2">The sequence shown here is derived from an EMBL/GenBank/DDBJ whole genome shotgun (WGS) entry which is preliminary data.</text>
</comment>
<dbReference type="Proteomes" id="UP001159363">
    <property type="component" value="Chromosome 9"/>
</dbReference>
<proteinExistence type="predicted"/>
<evidence type="ECO:0000313" key="3">
    <source>
        <dbReference type="Proteomes" id="UP001159363"/>
    </source>
</evidence>
<keyword evidence="3" id="KW-1185">Reference proteome</keyword>
<protein>
    <submittedName>
        <fullName evidence="2">Uncharacterized protein</fullName>
    </submittedName>
</protein>
<sequence length="265" mass="29407">MSVTWLSSKVFQVCVAWVLSPLFPVSTGVPQGSSMSSLLFVLYMADLPRFPSAGVFHLLMTLLCCFQDLMPSRLLFMPRSACAPWVCIFSAGGFAPILQNQSSSFLPSIVYLGMFLDYSLLWHHHTSVLDGRAAGTLCSVHPLLVSSCPLLLDVRVRLWQSLVVPILFYGAAVWAYIPFSTHDLVVSAYHRGLRVLLGVPVFTVGDLLYHLCSVCPPSTVLDIATAFYHCVARHRNPLVAALDDYIVLDPHLHRRTRNFLLTALD</sequence>
<dbReference type="EMBL" id="JARBHB010000010">
    <property type="protein sequence ID" value="KAJ8874734.1"/>
    <property type="molecule type" value="Genomic_DNA"/>
</dbReference>
<keyword evidence="1" id="KW-0472">Membrane</keyword>
<keyword evidence="1" id="KW-1133">Transmembrane helix</keyword>
<name>A0ABQ9GRW0_9NEOP</name>
<reference evidence="2 3" key="1">
    <citation type="submission" date="2023-02" db="EMBL/GenBank/DDBJ databases">
        <title>LHISI_Scaffold_Assembly.</title>
        <authorList>
            <person name="Stuart O.P."/>
            <person name="Cleave R."/>
            <person name="Magrath M.J.L."/>
            <person name="Mikheyev A.S."/>
        </authorList>
    </citation>
    <scope>NUCLEOTIDE SEQUENCE [LARGE SCALE GENOMIC DNA]</scope>
    <source>
        <strain evidence="2">Daus_M_001</strain>
        <tissue evidence="2">Leg muscle</tissue>
    </source>
</reference>
<evidence type="ECO:0000256" key="1">
    <source>
        <dbReference type="SAM" id="Phobius"/>
    </source>
</evidence>
<feature type="transmembrane region" description="Helical" evidence="1">
    <location>
        <begin position="81"/>
        <end position="98"/>
    </location>
</feature>
<accession>A0ABQ9GRW0</accession>
<keyword evidence="1" id="KW-0812">Transmembrane</keyword>